<evidence type="ECO:0000313" key="1">
    <source>
        <dbReference type="EMBL" id="OOV88588.1"/>
    </source>
</evidence>
<accession>A0A1T1HFD7</accession>
<protein>
    <recommendedName>
        <fullName evidence="3">Flagellar protein FliT</fullName>
    </recommendedName>
</protein>
<evidence type="ECO:0000313" key="2">
    <source>
        <dbReference type="Proteomes" id="UP000190064"/>
    </source>
</evidence>
<dbReference type="Proteomes" id="UP000190064">
    <property type="component" value="Unassembled WGS sequence"/>
</dbReference>
<dbReference type="RefSeq" id="WP_077243026.1">
    <property type="nucleotide sequence ID" value="NZ_FXTS01000001.1"/>
</dbReference>
<comment type="caution">
    <text evidence="1">The sequence shown here is derived from an EMBL/GenBank/DDBJ whole genome shotgun (WGS) entry which is preliminary data.</text>
</comment>
<gene>
    <name evidence="1" type="ORF">BTA35_0203595</name>
</gene>
<name>A0A1T1HFD7_OCELI</name>
<proteinExistence type="predicted"/>
<keyword evidence="2" id="KW-1185">Reference proteome</keyword>
<dbReference type="STRING" id="966.BTA35_0203595"/>
<dbReference type="AlphaFoldDB" id="A0A1T1HFD7"/>
<reference evidence="1" key="1">
    <citation type="submission" date="2017-02" db="EMBL/GenBank/DDBJ databases">
        <title>Draft Genome Sequence of the Salt Water Bacterium Oceanospirillum linum ATCC 11336.</title>
        <authorList>
            <person name="Trachtenberg A.M."/>
            <person name="Carney J.G."/>
            <person name="Linnane J.D."/>
            <person name="Rheaume B.A."/>
            <person name="Pitts N.L."/>
            <person name="Mykles D.L."/>
            <person name="Maclea K.S."/>
        </authorList>
    </citation>
    <scope>NUCLEOTIDE SEQUENCE [LARGE SCALE GENOMIC DNA]</scope>
    <source>
        <strain evidence="1">ATCC 11336</strain>
    </source>
</reference>
<sequence>MGLDDWRQLRDAAQEIHALAEKDDWDAVSTSGDKLERDLQVFFSETLTQMSDVDKALVKEEGDHLVSDIMDILKMAKKKRSALADETGKLARGNRGISAYKKV</sequence>
<organism evidence="1 2">
    <name type="scientific">Oceanospirillum linum</name>
    <dbReference type="NCBI Taxonomy" id="966"/>
    <lineage>
        <taxon>Bacteria</taxon>
        <taxon>Pseudomonadati</taxon>
        <taxon>Pseudomonadota</taxon>
        <taxon>Gammaproteobacteria</taxon>
        <taxon>Oceanospirillales</taxon>
        <taxon>Oceanospirillaceae</taxon>
        <taxon>Oceanospirillum</taxon>
    </lineage>
</organism>
<dbReference type="EMBL" id="MTSD02000001">
    <property type="protein sequence ID" value="OOV88588.1"/>
    <property type="molecule type" value="Genomic_DNA"/>
</dbReference>
<evidence type="ECO:0008006" key="3">
    <source>
        <dbReference type="Google" id="ProtNLM"/>
    </source>
</evidence>